<proteinExistence type="predicted"/>
<sequence>MTKKIQDASVIVDGGYQPATVVLKKGVPAHLSFKRISEKGCLDTVVLPDFGIKEKLPLNQEKVFTIDTRIPGEHQFSCGMNMFHGKVVIK</sequence>
<protein>
    <recommendedName>
        <fullName evidence="1">EfeO-type cupredoxin-like domain-containing protein</fullName>
    </recommendedName>
</protein>
<dbReference type="STRING" id="1423806.FD15_GL001474"/>
<dbReference type="InterPro" id="IPR028096">
    <property type="entry name" value="EfeO_Cupredoxin"/>
</dbReference>
<dbReference type="AlphaFoldDB" id="A0A023CXC3"/>
<feature type="domain" description="EfeO-type cupredoxin-like" evidence="1">
    <location>
        <begin position="10"/>
        <end position="89"/>
    </location>
</feature>
<name>A0A023CXC3_9LACO</name>
<dbReference type="OrthoDB" id="9800141at2"/>
<evidence type="ECO:0000313" key="2">
    <source>
        <dbReference type="EMBL" id="KRN06273.1"/>
    </source>
</evidence>
<dbReference type="InterPro" id="IPR008972">
    <property type="entry name" value="Cupredoxin"/>
</dbReference>
<organism evidence="2 3">
    <name type="scientific">Liquorilactobacillus sucicola DSM 21376 = JCM 15457</name>
    <dbReference type="NCBI Taxonomy" id="1423806"/>
    <lineage>
        <taxon>Bacteria</taxon>
        <taxon>Bacillati</taxon>
        <taxon>Bacillota</taxon>
        <taxon>Bacilli</taxon>
        <taxon>Lactobacillales</taxon>
        <taxon>Lactobacillaceae</taxon>
        <taxon>Liquorilactobacillus</taxon>
    </lineage>
</organism>
<comment type="caution">
    <text evidence="2">The sequence shown here is derived from an EMBL/GenBank/DDBJ whole genome shotgun (WGS) entry which is preliminary data.</text>
</comment>
<dbReference type="eggNOG" id="COG4633">
    <property type="taxonomic scope" value="Bacteria"/>
</dbReference>
<dbReference type="EMBL" id="AYZF01000013">
    <property type="protein sequence ID" value="KRN06273.1"/>
    <property type="molecule type" value="Genomic_DNA"/>
</dbReference>
<dbReference type="Pfam" id="PF13473">
    <property type="entry name" value="Cupredoxin_1"/>
    <property type="match status" value="1"/>
</dbReference>
<gene>
    <name evidence="2" type="ORF">FD15_GL001474</name>
</gene>
<dbReference type="Gene3D" id="2.60.40.420">
    <property type="entry name" value="Cupredoxins - blue copper proteins"/>
    <property type="match status" value="1"/>
</dbReference>
<keyword evidence="3" id="KW-1185">Reference proteome</keyword>
<evidence type="ECO:0000259" key="1">
    <source>
        <dbReference type="Pfam" id="PF13473"/>
    </source>
</evidence>
<dbReference type="PATRIC" id="fig|1423806.3.peg.1493"/>
<dbReference type="SUPFAM" id="SSF49503">
    <property type="entry name" value="Cupredoxins"/>
    <property type="match status" value="1"/>
</dbReference>
<accession>A0A023CXC3</accession>
<dbReference type="Proteomes" id="UP000050961">
    <property type="component" value="Unassembled WGS sequence"/>
</dbReference>
<dbReference type="RefSeq" id="WP_034988252.1">
    <property type="nucleotide sequence ID" value="NZ_AYZF01000013.1"/>
</dbReference>
<evidence type="ECO:0000313" key="3">
    <source>
        <dbReference type="Proteomes" id="UP000050961"/>
    </source>
</evidence>
<reference evidence="2 3" key="1">
    <citation type="journal article" date="2015" name="Genome Announc.">
        <title>Expanding the biotechnology potential of lactobacilli through comparative genomics of 213 strains and associated genera.</title>
        <authorList>
            <person name="Sun Z."/>
            <person name="Harris H.M."/>
            <person name="McCann A."/>
            <person name="Guo C."/>
            <person name="Argimon S."/>
            <person name="Zhang W."/>
            <person name="Yang X."/>
            <person name="Jeffery I.B."/>
            <person name="Cooney J.C."/>
            <person name="Kagawa T.F."/>
            <person name="Liu W."/>
            <person name="Song Y."/>
            <person name="Salvetti E."/>
            <person name="Wrobel A."/>
            <person name="Rasinkangas P."/>
            <person name="Parkhill J."/>
            <person name="Rea M.C."/>
            <person name="O'Sullivan O."/>
            <person name="Ritari J."/>
            <person name="Douillard F.P."/>
            <person name="Paul Ross R."/>
            <person name="Yang R."/>
            <person name="Briner A.E."/>
            <person name="Felis G.E."/>
            <person name="de Vos W.M."/>
            <person name="Barrangou R."/>
            <person name="Klaenhammer T.R."/>
            <person name="Caufield P.W."/>
            <person name="Cui Y."/>
            <person name="Zhang H."/>
            <person name="O'Toole P.W."/>
        </authorList>
    </citation>
    <scope>NUCLEOTIDE SEQUENCE [LARGE SCALE GENOMIC DNA]</scope>
    <source>
        <strain evidence="2 3">DSM 21376</strain>
    </source>
</reference>